<keyword evidence="3" id="KW-0808">Transferase</keyword>
<dbReference type="Gene3D" id="3.40.50.2000">
    <property type="entry name" value="Glycogen Phosphorylase B"/>
    <property type="match status" value="2"/>
</dbReference>
<evidence type="ECO:0000313" key="4">
    <source>
        <dbReference type="Proteomes" id="UP001320899"/>
    </source>
</evidence>
<dbReference type="Pfam" id="PF00534">
    <property type="entry name" value="Glycos_transf_1"/>
    <property type="match status" value="1"/>
</dbReference>
<dbReference type="InterPro" id="IPR029044">
    <property type="entry name" value="Nucleotide-diphossugar_trans"/>
</dbReference>
<feature type="non-terminal residue" evidence="3">
    <location>
        <position position="1"/>
    </location>
</feature>
<keyword evidence="4" id="KW-1185">Reference proteome</keyword>
<evidence type="ECO:0000313" key="3">
    <source>
        <dbReference type="EMBL" id="MCV2890894.1"/>
    </source>
</evidence>
<dbReference type="SUPFAM" id="SSF53756">
    <property type="entry name" value="UDP-Glycosyltransferase/glycogen phosphorylase"/>
    <property type="match status" value="1"/>
</dbReference>
<comment type="caution">
    <text evidence="3">The sequence shown here is derived from an EMBL/GenBank/DDBJ whole genome shotgun (WGS) entry which is preliminary data.</text>
</comment>
<dbReference type="InterPro" id="IPR001173">
    <property type="entry name" value="Glyco_trans_2-like"/>
</dbReference>
<organism evidence="3 4">
    <name type="scientific">Ruegeria aquimaris</name>
    <dbReference type="NCBI Taxonomy" id="2984333"/>
    <lineage>
        <taxon>Bacteria</taxon>
        <taxon>Pseudomonadati</taxon>
        <taxon>Pseudomonadota</taxon>
        <taxon>Alphaproteobacteria</taxon>
        <taxon>Rhodobacterales</taxon>
        <taxon>Roseobacteraceae</taxon>
        <taxon>Ruegeria</taxon>
    </lineage>
</organism>
<protein>
    <submittedName>
        <fullName evidence="3">Glycosyltransferase</fullName>
        <ecNumber evidence="3">2.4.-.-</ecNumber>
    </submittedName>
</protein>
<keyword evidence="3" id="KW-0328">Glycosyltransferase</keyword>
<dbReference type="PANTHER" id="PTHR22916">
    <property type="entry name" value="GLYCOSYLTRANSFERASE"/>
    <property type="match status" value="1"/>
</dbReference>
<gene>
    <name evidence="3" type="ORF">OE747_21390</name>
</gene>
<dbReference type="InterPro" id="IPR001296">
    <property type="entry name" value="Glyco_trans_1"/>
</dbReference>
<name>A0ABT3AQC5_9RHOB</name>
<dbReference type="CDD" id="cd03801">
    <property type="entry name" value="GT4_PimA-like"/>
    <property type="match status" value="1"/>
</dbReference>
<evidence type="ECO:0000259" key="2">
    <source>
        <dbReference type="Pfam" id="PF00535"/>
    </source>
</evidence>
<reference evidence="3 4" key="1">
    <citation type="submission" date="2022-10" db="EMBL/GenBank/DDBJ databases">
        <title>Ruegeria sp. nov., isolated from ocean surface sediments.</title>
        <authorList>
            <person name="He W."/>
            <person name="Xue H.-P."/>
            <person name="Zhang D.-F."/>
        </authorList>
    </citation>
    <scope>NUCLEOTIDE SEQUENCE [LARGE SCALE GENOMIC DNA]</scope>
    <source>
        <strain evidence="3 4">XHP0148</strain>
    </source>
</reference>
<dbReference type="RefSeq" id="WP_263830507.1">
    <property type="nucleotide sequence ID" value="NZ_JAOWLB010000023.1"/>
</dbReference>
<evidence type="ECO:0000259" key="1">
    <source>
        <dbReference type="Pfam" id="PF00534"/>
    </source>
</evidence>
<feature type="domain" description="Glycosyl transferase family 1" evidence="1">
    <location>
        <begin position="634"/>
        <end position="794"/>
    </location>
</feature>
<dbReference type="GO" id="GO:0016757">
    <property type="term" value="F:glycosyltransferase activity"/>
    <property type="evidence" value="ECO:0007669"/>
    <property type="project" value="UniProtKB-KW"/>
</dbReference>
<proteinExistence type="predicted"/>
<dbReference type="Gene3D" id="3.90.550.10">
    <property type="entry name" value="Spore Coat Polysaccharide Biosynthesis Protein SpsA, Chain A"/>
    <property type="match status" value="1"/>
</dbReference>
<accession>A0ABT3AQC5</accession>
<feature type="domain" description="Glycosyltransferase 2-like" evidence="2">
    <location>
        <begin position="171"/>
        <end position="302"/>
    </location>
</feature>
<dbReference type="Proteomes" id="UP001320899">
    <property type="component" value="Unassembled WGS sequence"/>
</dbReference>
<dbReference type="EC" id="2.4.-.-" evidence="3"/>
<dbReference type="Pfam" id="PF00535">
    <property type="entry name" value="Glycos_transf_2"/>
    <property type="match status" value="1"/>
</dbReference>
<sequence length="832" mass="94533">AAHYLLAGWKLGYDPSPDFSTTWYLEQNPDIARGDINPFVHWVLHGRAEQRPGCPKTTAAIDETQIDWSACLEEEHAAIRDWFDPEFYLEHHPDVAARGIDPAAHYLLAGWKLGYDPSPDFSTTWYLERYPDISRSKQNPFVHWCSWGRHELRETQSYVEKAQRDFRPRVSVIVPNYKHAPYLPQRIRSIAEQSYDNLEIIILDDCSPDNSQEVIRQTVAELGIDARLEFNEVNSGNVFAQWQKGLSLATGELIWICESDDYCAPDFLRHVVPAFADQAVNIAFGRIQFCDAAGDFMEGLDGYRESAEPGIWSKTLIRPAAQWFNGGFGVNNVIANVGGCVFRRMELPQHVWDTARTFRICGDWYLYIHIAGAGKIAYEPRSIAWFRQHGANTSASNFHQLYYYDENRRILEELVRHWGIASATRNNFLKKVAAQYYHFGLEETFGLFDELMQRDTLMAAKRKQLHVQLHFLGFHTGGGELFPINLANALAATGVTVSMLAVDMIQINSDMRAKLDPRIPVYHVQDMIRFGREAFLHNAGVSVINSHVAASDVSLAVLDDGPVEKPYVVTLHGSYVGLDEAPNGIVDWILRNVNQWIYTADRNLEFFETRDVDWDNFVKLPNAMPRDDRPAAFTREDLGIAEADVVFTMVARGVKRKGWRAAIHAFRHLREKRDLSNIHLLLVGEGQATETARKLAEDLEGVHFLGYQSEINGILRLSDCLLLPSRFEGESYPLCLIQALQEHVPAIATDIGEIRSMMTDEDGRVAGILLKNLRDSRAYFAELAQHMEDICETTLRKELAAIAAKRAPIFDMVQLAETYCDIFMQVQSDRCA</sequence>
<dbReference type="SUPFAM" id="SSF53448">
    <property type="entry name" value="Nucleotide-diphospho-sugar transferases"/>
    <property type="match status" value="1"/>
</dbReference>
<dbReference type="EMBL" id="JAOWLB010000023">
    <property type="protein sequence ID" value="MCV2890894.1"/>
    <property type="molecule type" value="Genomic_DNA"/>
</dbReference>